<dbReference type="Proteomes" id="UP000092024">
    <property type="component" value="Unassembled WGS sequence"/>
</dbReference>
<feature type="region of interest" description="Disordered" evidence="1">
    <location>
        <begin position="17"/>
        <end position="40"/>
    </location>
</feature>
<comment type="caution">
    <text evidence="2">The sequence shown here is derived from an EMBL/GenBank/DDBJ whole genome shotgun (WGS) entry which is preliminary data.</text>
</comment>
<organism evidence="2 3">
    <name type="scientific">Paenibacillus oryzae</name>
    <dbReference type="NCBI Taxonomy" id="1844972"/>
    <lineage>
        <taxon>Bacteria</taxon>
        <taxon>Bacillati</taxon>
        <taxon>Bacillota</taxon>
        <taxon>Bacilli</taxon>
        <taxon>Bacillales</taxon>
        <taxon>Paenibacillaceae</taxon>
        <taxon>Paenibacillus</taxon>
    </lineage>
</organism>
<evidence type="ECO:0000256" key="1">
    <source>
        <dbReference type="SAM" id="MobiDB-lite"/>
    </source>
</evidence>
<proteinExistence type="predicted"/>
<evidence type="ECO:0000313" key="3">
    <source>
        <dbReference type="Proteomes" id="UP000092024"/>
    </source>
</evidence>
<sequence length="290" mass="31717">MKIPAAAANGIPEHLKRAATLSSGKGEPFKEALDNTPRGDMPDLLSISNEGRELAAGDVQHKPAVYWGSAEIRSALDKSLQDQPENVRDGVSSIIQNHFYPADAAALSQDERDALLDAGMAQARFVADNYIMDPGKKDLFLSTMHQIAALSKTGTVDTATGGMKYASLPSRPIGAPEDYIKPIDLMERYDPTSFEKYNNATDVTEKLSILIKFAKTSGKNQEWRTEYLEEAKALKQKLVETDTGSRFKDADTSSISAFVSDMFARIRPTDAKSLEANLQSFAALFGYSRP</sequence>
<protein>
    <submittedName>
        <fullName evidence="2">Uncharacterized protein</fullName>
    </submittedName>
</protein>
<accession>A0A1A5YMP5</accession>
<gene>
    <name evidence="2" type="ORF">A7K91_16765</name>
</gene>
<dbReference type="EMBL" id="LYPA01000043">
    <property type="protein sequence ID" value="OBR66884.1"/>
    <property type="molecule type" value="Genomic_DNA"/>
</dbReference>
<name>A0A1A5YMP5_9BACL</name>
<keyword evidence="3" id="KW-1185">Reference proteome</keyword>
<reference evidence="2 3" key="1">
    <citation type="submission" date="2016-05" db="EMBL/GenBank/DDBJ databases">
        <title>Paenibacillus oryzae. sp. nov., isolated from the rice root.</title>
        <authorList>
            <person name="Zhang J."/>
            <person name="Zhang X."/>
        </authorList>
    </citation>
    <scope>NUCLEOTIDE SEQUENCE [LARGE SCALE GENOMIC DNA]</scope>
    <source>
        <strain evidence="2 3">1DrF-4</strain>
    </source>
</reference>
<evidence type="ECO:0000313" key="2">
    <source>
        <dbReference type="EMBL" id="OBR66884.1"/>
    </source>
</evidence>
<dbReference type="RefSeq" id="WP_068681269.1">
    <property type="nucleotide sequence ID" value="NZ_LYPA01000043.1"/>
</dbReference>
<dbReference type="OrthoDB" id="2627141at2"/>
<dbReference type="AlphaFoldDB" id="A0A1A5YMP5"/>